<organism evidence="25 26">
    <name type="scientific">Poecilia mexicana</name>
    <dbReference type="NCBI Taxonomy" id="48701"/>
    <lineage>
        <taxon>Eukaryota</taxon>
        <taxon>Metazoa</taxon>
        <taxon>Chordata</taxon>
        <taxon>Craniata</taxon>
        <taxon>Vertebrata</taxon>
        <taxon>Euteleostomi</taxon>
        <taxon>Actinopterygii</taxon>
        <taxon>Neopterygii</taxon>
        <taxon>Teleostei</taxon>
        <taxon>Neoteleostei</taxon>
        <taxon>Acanthomorphata</taxon>
        <taxon>Ovalentaria</taxon>
        <taxon>Atherinomorphae</taxon>
        <taxon>Cyprinodontiformes</taxon>
        <taxon>Poeciliidae</taxon>
        <taxon>Poeciliinae</taxon>
        <taxon>Poecilia</taxon>
    </lineage>
</organism>
<evidence type="ECO:0000256" key="6">
    <source>
        <dbReference type="ARBA" id="ARBA00022475"/>
    </source>
</evidence>
<dbReference type="Gene3D" id="3.40.50.1000">
    <property type="entry name" value="HAD superfamily/HAD-like"/>
    <property type="match status" value="1"/>
</dbReference>
<evidence type="ECO:0000256" key="9">
    <source>
        <dbReference type="ARBA" id="ARBA00022723"/>
    </source>
</evidence>
<feature type="binding site" evidence="21">
    <location>
        <position position="367"/>
    </location>
    <ligand>
        <name>Mg(2+)</name>
        <dbReference type="ChEBI" id="CHEBI:18420"/>
    </ligand>
</feature>
<evidence type="ECO:0000256" key="13">
    <source>
        <dbReference type="ARBA" id="ARBA00022967"/>
    </source>
</evidence>
<evidence type="ECO:0000256" key="7">
    <source>
        <dbReference type="ARBA" id="ARBA00022553"/>
    </source>
</evidence>
<feature type="binding site" evidence="20">
    <location>
        <position position="369"/>
    </location>
    <ligand>
        <name>ATP</name>
        <dbReference type="ChEBI" id="CHEBI:30616"/>
    </ligand>
</feature>
<feature type="binding site" evidence="20">
    <location>
        <position position="763"/>
    </location>
    <ligand>
        <name>ATP</name>
        <dbReference type="ChEBI" id="CHEBI:30616"/>
    </ligand>
</feature>
<evidence type="ECO:0000256" key="12">
    <source>
        <dbReference type="ARBA" id="ARBA00022842"/>
    </source>
</evidence>
<evidence type="ECO:0000256" key="4">
    <source>
        <dbReference type="ARBA" id="ARBA00004555"/>
    </source>
</evidence>
<dbReference type="SUPFAM" id="SSF81660">
    <property type="entry name" value="Metal cation-transporting ATPase, ATP-binding domain N"/>
    <property type="match status" value="1"/>
</dbReference>
<dbReference type="GO" id="GO:0045332">
    <property type="term" value="P:phospholipid translocation"/>
    <property type="evidence" value="ECO:0007669"/>
    <property type="project" value="TreeGrafter"/>
</dbReference>
<evidence type="ECO:0000256" key="5">
    <source>
        <dbReference type="ARBA" id="ARBA00008109"/>
    </source>
</evidence>
<keyword evidence="26" id="KW-1185">Reference proteome</keyword>
<feature type="transmembrane region" description="Helical" evidence="22">
    <location>
        <begin position="298"/>
        <end position="321"/>
    </location>
</feature>
<feature type="binding site" evidence="20">
    <location>
        <position position="531"/>
    </location>
    <ligand>
        <name>ATP</name>
        <dbReference type="ChEBI" id="CHEBI:30616"/>
    </ligand>
</feature>
<feature type="active site" description="4-aspartylphosphate intermediate" evidence="19">
    <location>
        <position position="367"/>
    </location>
</feature>
<dbReference type="AlphaFoldDB" id="A0A3B3YSH2"/>
<evidence type="ECO:0000256" key="18">
    <source>
        <dbReference type="ARBA" id="ARBA00051303"/>
    </source>
</evidence>
<dbReference type="InterPro" id="IPR008250">
    <property type="entry name" value="ATPase_P-typ_transduc_dom_A_sf"/>
</dbReference>
<dbReference type="Pfam" id="PF16209">
    <property type="entry name" value="PhoLip_ATPase_N"/>
    <property type="match status" value="1"/>
</dbReference>
<feature type="binding site" evidence="20">
    <location>
        <position position="564"/>
    </location>
    <ligand>
        <name>ATP</name>
        <dbReference type="ChEBI" id="CHEBI:30616"/>
    </ligand>
</feature>
<dbReference type="InterPro" id="IPR006539">
    <property type="entry name" value="P-type_ATPase_IV"/>
</dbReference>
<dbReference type="Proteomes" id="UP000261480">
    <property type="component" value="Unplaced"/>
</dbReference>
<feature type="transmembrane region" description="Helical" evidence="22">
    <location>
        <begin position="968"/>
        <end position="988"/>
    </location>
</feature>
<evidence type="ECO:0000256" key="11">
    <source>
        <dbReference type="ARBA" id="ARBA00022840"/>
    </source>
</evidence>
<evidence type="ECO:0000259" key="23">
    <source>
        <dbReference type="Pfam" id="PF16209"/>
    </source>
</evidence>
<evidence type="ECO:0000256" key="20">
    <source>
        <dbReference type="PIRSR" id="PIRSR606539-2"/>
    </source>
</evidence>
<feature type="transmembrane region" description="Helical" evidence="22">
    <location>
        <begin position="937"/>
        <end position="956"/>
    </location>
</feature>
<evidence type="ECO:0000256" key="22">
    <source>
        <dbReference type="RuleBase" id="RU362033"/>
    </source>
</evidence>
<dbReference type="FunFam" id="3.40.1110.10:FF:000010">
    <property type="entry name" value="Phospholipid-transporting ATPase"/>
    <property type="match status" value="1"/>
</dbReference>
<keyword evidence="11 20" id="KW-0067">ATP-binding</keyword>
<feature type="binding site" evidence="20">
    <location>
        <position position="467"/>
    </location>
    <ligand>
        <name>ATP</name>
        <dbReference type="ChEBI" id="CHEBI:30616"/>
    </ligand>
</feature>
<dbReference type="Ensembl" id="ENSPMET00000022354.1">
    <property type="protein sequence ID" value="ENSPMEP00000030401.1"/>
    <property type="gene ID" value="ENSPMEG00000017229.1"/>
</dbReference>
<dbReference type="GO" id="GO:0016887">
    <property type="term" value="F:ATP hydrolysis activity"/>
    <property type="evidence" value="ECO:0007669"/>
    <property type="project" value="InterPro"/>
</dbReference>
<sequence>MSGTTSQADPVDATARTVILNRTQSTKFCDNHVSTTKYGILTFLPRFLYEQIRRAANAFFLFIALMQQIPDVSPTGRYTTLVPLIFILTVAGIKEIIEDYKRHKADNTVNKKKTTVGDIVKVTNGQHLPADMVIVSSSEPQAMCYIETSNLDGETNLKIRQGLPLTAGFQTLDDLMALSGHLECEGPNRHLYDFTGTLPAPLGPDQVLLRGAQLRNTQWVVGIVVYTGHDSKLMQNSTKAPLKRSNVERVTNMQILVLFGILLVMALVSSVGAAIWNREHTDEACWYLSRAGDISLNFAYNLLTFIILYNNLIPISLLVTLEVVKFTQALFINWDVEMYYSETDTPAMARTSNLNEELGQVKYLFSDKTGTLTCNIMHFKKCTIAGITYGHFPDLDCDRSMEDFSNLPSNSHNSTEFDDPSLIQNIEKNHPTSPQICEFLTMMAVCHTVVPEREDDQIIYQASSPDEGALVKAAKGLGFVFTARTPHSVIIDARGKEMTYELLNVLEFSSNRKRMSVVVRTPSGKLRLYCKGADNVIFERLTEASQYKDLTVAHLEQFATEGLRTLCFAYVDLEEGAYQEWLKEYNRVSTELKDRTQKLEECYELLEKNLMLLGATAIEDRLQAGVPDTIATLMRAGIKIWVLTGDKQETAINIGYSCRLVTHGMSLIIVNEDSLDATRATLTTHCSSLGDSLRKENELALIIDGQTLKYALSFELRQAFLDLALSCKAVICCRVSPLQKSEIVDMVKKHVKAITLAIGDGANDVGMIQTAHVGVGISGNEGMQATNSSDYSIAQFSYLEKLLLVHGAWSYNRVTKCILYCFYKNVVLYIIELWFAFVNGFSGQILFERWCIGLYNVIFTALPPFTLGIFDRPCSQQNMLRFPQLYRITQNAEGFNTKVFWGHCINALIHSIILFWFPLKMLEHDSPFSNGQGNDYLFAGNMVYTYVVVTVCLKAGMETTAWTRFSHLAVWGSMALWMVFFAVYSVFWPAIPIAPDMLGQAGKVMQCWYFWLGLVLVPTACLLKDFAWAATRRTLRKTLLEEVQELEARAVDPGAAVLRDSSGRRCSIRKDELTFLFFLYIYIYFIYIQMFTLYWYNGYAFSQEEHGVVSQSQVVRSYDTTRQRPSL</sequence>
<name>A0A3B3YSH2_9TELE</name>
<feature type="binding site" evidence="20">
    <location>
        <position position="740"/>
    </location>
    <ligand>
        <name>ATP</name>
        <dbReference type="ChEBI" id="CHEBI:30616"/>
    </ligand>
</feature>
<feature type="binding site" evidence="21">
    <location>
        <position position="764"/>
    </location>
    <ligand>
        <name>Mg(2+)</name>
        <dbReference type="ChEBI" id="CHEBI:18420"/>
    </ligand>
</feature>
<dbReference type="Gene3D" id="2.70.150.10">
    <property type="entry name" value="Calcium-transporting ATPase, cytoplasmic transduction domain A"/>
    <property type="match status" value="1"/>
</dbReference>
<evidence type="ECO:0000256" key="3">
    <source>
        <dbReference type="ARBA" id="ARBA00004236"/>
    </source>
</evidence>
<evidence type="ECO:0000256" key="2">
    <source>
        <dbReference type="ARBA" id="ARBA00004141"/>
    </source>
</evidence>
<dbReference type="InterPro" id="IPR023299">
    <property type="entry name" value="ATPase_P-typ_cyto_dom_N"/>
</dbReference>
<comment type="catalytic activity">
    <reaction evidence="18">
        <text>a 1,2-diacyl-sn-glycero-3-phospho-L-serine(out) + ATP + H2O = a 1,2-diacyl-sn-glycero-3-phospho-L-serine(in) + ADP + phosphate + H(+)</text>
        <dbReference type="Rhea" id="RHEA:38567"/>
        <dbReference type="ChEBI" id="CHEBI:15377"/>
        <dbReference type="ChEBI" id="CHEBI:15378"/>
        <dbReference type="ChEBI" id="CHEBI:30616"/>
        <dbReference type="ChEBI" id="CHEBI:43474"/>
        <dbReference type="ChEBI" id="CHEBI:57262"/>
        <dbReference type="ChEBI" id="CHEBI:456216"/>
    </reaction>
    <physiologicalReaction direction="left-to-right" evidence="18">
        <dbReference type="Rhea" id="RHEA:38568"/>
    </physiologicalReaction>
</comment>
<evidence type="ECO:0000256" key="17">
    <source>
        <dbReference type="ARBA" id="ARBA00034036"/>
    </source>
</evidence>
<keyword evidence="6" id="KW-1003">Cell membrane</keyword>
<dbReference type="InterPro" id="IPR032630">
    <property type="entry name" value="P_typ_ATPase_c"/>
</dbReference>
<protein>
    <recommendedName>
        <fullName evidence="22">Phospholipid-transporting ATPase</fullName>
        <ecNumber evidence="22">7.6.2.1</ecNumber>
    </recommendedName>
</protein>
<feature type="binding site" evidence="20">
    <location>
        <position position="646"/>
    </location>
    <ligand>
        <name>ATP</name>
        <dbReference type="ChEBI" id="CHEBI:30616"/>
    </ligand>
</feature>
<feature type="binding site" evidence="20">
    <location>
        <position position="734"/>
    </location>
    <ligand>
        <name>ATP</name>
        <dbReference type="ChEBI" id="CHEBI:30616"/>
    </ligand>
</feature>
<dbReference type="FunFam" id="2.70.150.10:FF:000021">
    <property type="entry name" value="Phospholipid-transporting ATPase"/>
    <property type="match status" value="1"/>
</dbReference>
<dbReference type="SUPFAM" id="SSF81665">
    <property type="entry name" value="Calcium ATPase, transmembrane domain M"/>
    <property type="match status" value="1"/>
</dbReference>
<dbReference type="Pfam" id="PF16212">
    <property type="entry name" value="PhoLip_ATPase_C"/>
    <property type="match status" value="1"/>
</dbReference>
<dbReference type="CDD" id="cd02073">
    <property type="entry name" value="P-type_ATPase_APLT_Dnf-like"/>
    <property type="match status" value="1"/>
</dbReference>
<feature type="transmembrane region" description="Helical" evidence="22">
    <location>
        <begin position="852"/>
        <end position="870"/>
    </location>
</feature>
<dbReference type="GO" id="GO:0000287">
    <property type="term" value="F:magnesium ion binding"/>
    <property type="evidence" value="ECO:0007669"/>
    <property type="project" value="UniProtKB-UniRule"/>
</dbReference>
<evidence type="ECO:0000313" key="25">
    <source>
        <dbReference type="Ensembl" id="ENSPMEP00000030401.1"/>
    </source>
</evidence>
<dbReference type="SFLD" id="SFLDF00027">
    <property type="entry name" value="p-type_atpase"/>
    <property type="match status" value="1"/>
</dbReference>
<keyword evidence="14 22" id="KW-1133">Transmembrane helix</keyword>
<accession>A0A3B3YSH2</accession>
<feature type="binding site" evidence="20">
    <location>
        <position position="367"/>
    </location>
    <ligand>
        <name>ATP</name>
        <dbReference type="ChEBI" id="CHEBI:30616"/>
    </ligand>
</feature>
<feature type="domain" description="P-type ATPase C-terminal" evidence="24">
    <location>
        <begin position="787"/>
        <end position="1037"/>
    </location>
</feature>
<dbReference type="FunFam" id="3.40.50.1000:FF:000010">
    <property type="entry name" value="Phospholipid-transporting ATPase"/>
    <property type="match status" value="1"/>
</dbReference>
<feature type="binding site" evidence="20">
    <location>
        <position position="644"/>
    </location>
    <ligand>
        <name>ATP</name>
        <dbReference type="ChEBI" id="CHEBI:30616"/>
    </ligand>
</feature>
<feature type="domain" description="P-type ATPase N-terminal" evidence="23">
    <location>
        <begin position="23"/>
        <end position="81"/>
    </location>
</feature>
<feature type="transmembrane region" description="Helical" evidence="22">
    <location>
        <begin position="75"/>
        <end position="93"/>
    </location>
</feature>
<dbReference type="InterPro" id="IPR032631">
    <property type="entry name" value="P-type_ATPase_N"/>
</dbReference>
<evidence type="ECO:0000256" key="21">
    <source>
        <dbReference type="PIRSR" id="PIRSR606539-3"/>
    </source>
</evidence>
<comment type="catalytic activity">
    <reaction evidence="17 22">
        <text>ATP + H2O + phospholipidSide 1 = ADP + phosphate + phospholipidSide 2.</text>
        <dbReference type="EC" id="7.6.2.1"/>
    </reaction>
</comment>
<dbReference type="NCBIfam" id="TIGR01494">
    <property type="entry name" value="ATPase_P-type"/>
    <property type="match status" value="2"/>
</dbReference>
<feature type="transmembrane region" description="Helical" evidence="22">
    <location>
        <begin position="826"/>
        <end position="846"/>
    </location>
</feature>
<dbReference type="InterPro" id="IPR023298">
    <property type="entry name" value="ATPase_P-typ_TM_dom_sf"/>
</dbReference>
<dbReference type="InterPro" id="IPR018303">
    <property type="entry name" value="ATPase_P-typ_P_site"/>
</dbReference>
<dbReference type="PANTHER" id="PTHR24092">
    <property type="entry name" value="PROBABLE PHOSPHOLIPID-TRANSPORTING ATPASE"/>
    <property type="match status" value="1"/>
</dbReference>
<comment type="similarity">
    <text evidence="5 22">Belongs to the cation transport ATPase (P-type) (TC 3.A.3) family. Type IV subfamily.</text>
</comment>
<dbReference type="InterPro" id="IPR023214">
    <property type="entry name" value="HAD_sf"/>
</dbReference>
<evidence type="ECO:0000256" key="1">
    <source>
        <dbReference type="ARBA" id="ARBA00001946"/>
    </source>
</evidence>
<dbReference type="GO" id="GO:0005524">
    <property type="term" value="F:ATP binding"/>
    <property type="evidence" value="ECO:0007669"/>
    <property type="project" value="UniProtKB-UniRule"/>
</dbReference>
<dbReference type="GO" id="GO:0090556">
    <property type="term" value="F:phosphatidylserine floppase activity"/>
    <property type="evidence" value="ECO:0007669"/>
    <property type="project" value="RHEA"/>
</dbReference>
<dbReference type="SUPFAM" id="SSF81653">
    <property type="entry name" value="Calcium ATPase, transduction domain A"/>
    <property type="match status" value="1"/>
</dbReference>
<feature type="transmembrane region" description="Helical" evidence="22">
    <location>
        <begin position="899"/>
        <end position="917"/>
    </location>
</feature>
<dbReference type="Gene3D" id="3.40.1110.10">
    <property type="entry name" value="Calcium-transporting ATPase, cytoplasmic domain N"/>
    <property type="match status" value="1"/>
</dbReference>
<feature type="binding site" evidence="21">
    <location>
        <position position="369"/>
    </location>
    <ligand>
        <name>Mg(2+)</name>
        <dbReference type="ChEBI" id="CHEBI:18420"/>
    </ligand>
</feature>
<evidence type="ECO:0000256" key="10">
    <source>
        <dbReference type="ARBA" id="ARBA00022741"/>
    </source>
</evidence>
<feature type="transmembrane region" description="Helical" evidence="22">
    <location>
        <begin position="255"/>
        <end position="278"/>
    </location>
</feature>
<dbReference type="PANTHER" id="PTHR24092:SF98">
    <property type="entry name" value="PHOSPHOLIPID-TRANSPORTING ATPASE IB"/>
    <property type="match status" value="1"/>
</dbReference>
<dbReference type="PROSITE" id="PS00154">
    <property type="entry name" value="ATPASE_E1_E2"/>
    <property type="match status" value="1"/>
</dbReference>
<dbReference type="InterPro" id="IPR001757">
    <property type="entry name" value="P_typ_ATPase"/>
</dbReference>
<dbReference type="InterPro" id="IPR036412">
    <property type="entry name" value="HAD-like_sf"/>
</dbReference>
<dbReference type="SFLD" id="SFLDG00002">
    <property type="entry name" value="C1.7:_P-type_atpase_like"/>
    <property type="match status" value="1"/>
</dbReference>
<dbReference type="SUPFAM" id="SSF56784">
    <property type="entry name" value="HAD-like"/>
    <property type="match status" value="1"/>
</dbReference>
<keyword evidence="13 22" id="KW-1278">Translocase</keyword>
<comment type="subcellular location">
    <subcellularLocation>
        <location evidence="3">Cell membrane</location>
    </subcellularLocation>
    <subcellularLocation>
        <location evidence="4">Golgi apparatus</location>
    </subcellularLocation>
    <subcellularLocation>
        <location evidence="2 22">Membrane</location>
        <topology evidence="2 22">Multi-pass membrane protein</topology>
    </subcellularLocation>
</comment>
<feature type="transmembrane region" description="Helical" evidence="22">
    <location>
        <begin position="1073"/>
        <end position="1096"/>
    </location>
</feature>
<keyword evidence="7" id="KW-0597">Phosphoprotein</keyword>
<keyword evidence="8 22" id="KW-0812">Transmembrane</keyword>
<evidence type="ECO:0000256" key="14">
    <source>
        <dbReference type="ARBA" id="ARBA00022989"/>
    </source>
</evidence>
<keyword evidence="10 20" id="KW-0547">Nucleotide-binding</keyword>
<keyword evidence="9 21" id="KW-0479">Metal-binding</keyword>
<dbReference type="Pfam" id="PF13246">
    <property type="entry name" value="Cation_ATPase"/>
    <property type="match status" value="1"/>
</dbReference>
<feature type="binding site" evidence="20">
    <location>
        <position position="368"/>
    </location>
    <ligand>
        <name>ATP</name>
        <dbReference type="ChEBI" id="CHEBI:30616"/>
    </ligand>
</feature>
<evidence type="ECO:0000256" key="8">
    <source>
        <dbReference type="ARBA" id="ARBA00022692"/>
    </source>
</evidence>
<evidence type="ECO:0000256" key="19">
    <source>
        <dbReference type="PIRSR" id="PIRSR606539-1"/>
    </source>
</evidence>
<feature type="transmembrane region" description="Helical" evidence="22">
    <location>
        <begin position="1008"/>
        <end position="1027"/>
    </location>
</feature>
<dbReference type="NCBIfam" id="TIGR01652">
    <property type="entry name" value="ATPase-Plipid"/>
    <property type="match status" value="1"/>
</dbReference>
<keyword evidence="16 22" id="KW-0472">Membrane</keyword>
<comment type="cofactor">
    <cofactor evidence="1 21">
        <name>Mg(2+)</name>
        <dbReference type="ChEBI" id="CHEBI:18420"/>
    </cofactor>
</comment>
<dbReference type="SFLD" id="SFLDS00003">
    <property type="entry name" value="Haloacid_Dehalogenase"/>
    <property type="match status" value="1"/>
</dbReference>
<dbReference type="InterPro" id="IPR044492">
    <property type="entry name" value="P_typ_ATPase_HD_dom"/>
</dbReference>
<dbReference type="GO" id="GO:0005886">
    <property type="term" value="C:plasma membrane"/>
    <property type="evidence" value="ECO:0007669"/>
    <property type="project" value="UniProtKB-SubCell"/>
</dbReference>
<dbReference type="PRINTS" id="PR00119">
    <property type="entry name" value="CATATPASE"/>
</dbReference>
<feature type="binding site" evidence="20">
    <location>
        <position position="508"/>
    </location>
    <ligand>
        <name>ATP</name>
        <dbReference type="ChEBI" id="CHEBI:30616"/>
    </ligand>
</feature>
<keyword evidence="15" id="KW-0333">Golgi apparatus</keyword>
<keyword evidence="12 21" id="KW-0460">Magnesium</keyword>
<proteinExistence type="inferred from homology"/>
<feature type="binding site" evidence="21">
    <location>
        <position position="760"/>
    </location>
    <ligand>
        <name>Mg(2+)</name>
        <dbReference type="ChEBI" id="CHEBI:18420"/>
    </ligand>
</feature>
<feature type="binding site" evidence="20">
    <location>
        <position position="764"/>
    </location>
    <ligand>
        <name>ATP</name>
        <dbReference type="ChEBI" id="CHEBI:30616"/>
    </ligand>
</feature>
<dbReference type="EC" id="7.6.2.1" evidence="22"/>
<dbReference type="GO" id="GO:0005802">
    <property type="term" value="C:trans-Golgi network"/>
    <property type="evidence" value="ECO:0007669"/>
    <property type="project" value="TreeGrafter"/>
</dbReference>
<dbReference type="GO" id="GO:0048666">
    <property type="term" value="P:neuron development"/>
    <property type="evidence" value="ECO:0007669"/>
    <property type="project" value="TreeGrafter"/>
</dbReference>
<reference evidence="25" key="2">
    <citation type="submission" date="2025-09" db="UniProtKB">
        <authorList>
            <consortium name="Ensembl"/>
        </authorList>
    </citation>
    <scope>IDENTIFICATION</scope>
</reference>
<evidence type="ECO:0000313" key="26">
    <source>
        <dbReference type="Proteomes" id="UP000261480"/>
    </source>
</evidence>
<evidence type="ECO:0000256" key="16">
    <source>
        <dbReference type="ARBA" id="ARBA00023136"/>
    </source>
</evidence>
<reference evidence="25" key="1">
    <citation type="submission" date="2025-08" db="UniProtKB">
        <authorList>
            <consortium name="Ensembl"/>
        </authorList>
    </citation>
    <scope>IDENTIFICATION</scope>
</reference>
<feature type="binding site" evidence="20">
    <location>
        <position position="645"/>
    </location>
    <ligand>
        <name>ATP</name>
        <dbReference type="ChEBI" id="CHEBI:30616"/>
    </ligand>
</feature>
<evidence type="ECO:0000259" key="24">
    <source>
        <dbReference type="Pfam" id="PF16212"/>
    </source>
</evidence>
<evidence type="ECO:0000256" key="15">
    <source>
        <dbReference type="ARBA" id="ARBA00023034"/>
    </source>
</evidence>